<comment type="catalytic activity">
    <reaction evidence="1 5">
        <text>[protein]-peptidylproline (omega=180) = [protein]-peptidylproline (omega=0)</text>
        <dbReference type="Rhea" id="RHEA:16237"/>
        <dbReference type="Rhea" id="RHEA-COMP:10747"/>
        <dbReference type="Rhea" id="RHEA-COMP:10748"/>
        <dbReference type="ChEBI" id="CHEBI:83833"/>
        <dbReference type="ChEBI" id="CHEBI:83834"/>
        <dbReference type="EC" id="5.2.1.8"/>
    </reaction>
</comment>
<name>A0A9K3GGK7_9EUKA</name>
<evidence type="ECO:0000313" key="8">
    <source>
        <dbReference type="Proteomes" id="UP000265618"/>
    </source>
</evidence>
<keyword evidence="8" id="KW-1185">Reference proteome</keyword>
<dbReference type="Proteomes" id="UP000265618">
    <property type="component" value="Unassembled WGS sequence"/>
</dbReference>
<dbReference type="InterPro" id="IPR023058">
    <property type="entry name" value="PPIase_PpiC_CS"/>
</dbReference>
<dbReference type="Pfam" id="PF00639">
    <property type="entry name" value="Rotamase"/>
    <property type="match status" value="1"/>
</dbReference>
<dbReference type="OrthoDB" id="2530521at2759"/>
<evidence type="ECO:0000259" key="6">
    <source>
        <dbReference type="PROSITE" id="PS50198"/>
    </source>
</evidence>
<dbReference type="InterPro" id="IPR051370">
    <property type="entry name" value="PPIase_Pin1"/>
</dbReference>
<evidence type="ECO:0000256" key="5">
    <source>
        <dbReference type="RuleBase" id="RU363014"/>
    </source>
</evidence>
<dbReference type="AlphaFoldDB" id="A0A9K3GGK7"/>
<evidence type="ECO:0000313" key="7">
    <source>
        <dbReference type="EMBL" id="GIQ83174.1"/>
    </source>
</evidence>
<reference evidence="7 8" key="1">
    <citation type="journal article" date="2018" name="PLoS ONE">
        <title>The draft genome of Kipferlia bialata reveals reductive genome evolution in fornicate parasites.</title>
        <authorList>
            <person name="Tanifuji G."/>
            <person name="Takabayashi S."/>
            <person name="Kume K."/>
            <person name="Takagi M."/>
            <person name="Nakayama T."/>
            <person name="Kamikawa R."/>
            <person name="Inagaki Y."/>
            <person name="Hashimoto T."/>
        </authorList>
    </citation>
    <scope>NUCLEOTIDE SEQUENCE [LARGE SCALE GENOMIC DNA]</scope>
    <source>
        <strain evidence="7">NY0173</strain>
    </source>
</reference>
<proteinExistence type="predicted"/>
<dbReference type="InterPro" id="IPR000297">
    <property type="entry name" value="PPIase_PpiC"/>
</dbReference>
<sequence>MSQSNGVEAVRCSHILVKHKGSRRPSSWREKVIKRDRNQAQAKIAKLRKMISNHEASFEVLAAAESDCSSAADGGDLGWFKRGVMQKPFEVASFALSIGELSEQIETSSGIHIIMRTG</sequence>
<organism evidence="7 8">
    <name type="scientific">Kipferlia bialata</name>
    <dbReference type="NCBI Taxonomy" id="797122"/>
    <lineage>
        <taxon>Eukaryota</taxon>
        <taxon>Metamonada</taxon>
        <taxon>Carpediemonas-like organisms</taxon>
        <taxon>Kipferlia</taxon>
    </lineage>
</organism>
<evidence type="ECO:0000256" key="1">
    <source>
        <dbReference type="ARBA" id="ARBA00000971"/>
    </source>
</evidence>
<dbReference type="Gene3D" id="3.10.50.40">
    <property type="match status" value="1"/>
</dbReference>
<dbReference type="GO" id="GO:0005829">
    <property type="term" value="C:cytosol"/>
    <property type="evidence" value="ECO:0007669"/>
    <property type="project" value="TreeGrafter"/>
</dbReference>
<evidence type="ECO:0000256" key="2">
    <source>
        <dbReference type="ARBA" id="ARBA00023110"/>
    </source>
</evidence>
<accession>A0A9K3GGK7</accession>
<dbReference type="FunFam" id="3.10.50.40:FF:000010">
    <property type="entry name" value="Peptidyl-prolyl cis-trans isomerase Pin1"/>
    <property type="match status" value="1"/>
</dbReference>
<keyword evidence="3 4" id="KW-0413">Isomerase</keyword>
<dbReference type="GO" id="GO:0005634">
    <property type="term" value="C:nucleus"/>
    <property type="evidence" value="ECO:0007669"/>
    <property type="project" value="TreeGrafter"/>
</dbReference>
<dbReference type="SUPFAM" id="SSF54534">
    <property type="entry name" value="FKBP-like"/>
    <property type="match status" value="1"/>
</dbReference>
<dbReference type="PANTHER" id="PTHR10657:SF4">
    <property type="entry name" value="PEPTIDYL-PROLYL CIS-TRANS ISOMERASE-RELATED"/>
    <property type="match status" value="1"/>
</dbReference>
<dbReference type="PROSITE" id="PS01096">
    <property type="entry name" value="PPIC_PPIASE_1"/>
    <property type="match status" value="1"/>
</dbReference>
<dbReference type="GO" id="GO:0003755">
    <property type="term" value="F:peptidyl-prolyl cis-trans isomerase activity"/>
    <property type="evidence" value="ECO:0007669"/>
    <property type="project" value="UniProtKB-UniRule"/>
</dbReference>
<protein>
    <recommendedName>
        <fullName evidence="5">Peptidyl-prolyl cis-trans isomerase</fullName>
        <ecNumber evidence="5">5.2.1.8</ecNumber>
    </recommendedName>
</protein>
<dbReference type="PANTHER" id="PTHR10657">
    <property type="entry name" value="PEPTIDYL-PROLYL CIS-TRANS ISOMERASE"/>
    <property type="match status" value="1"/>
</dbReference>
<gene>
    <name evidence="7" type="ORF">KIPB_004450</name>
</gene>
<evidence type="ECO:0000256" key="3">
    <source>
        <dbReference type="ARBA" id="ARBA00023235"/>
    </source>
</evidence>
<comment type="caution">
    <text evidence="7">The sequence shown here is derived from an EMBL/GenBank/DDBJ whole genome shotgun (WGS) entry which is preliminary data.</text>
</comment>
<dbReference type="PROSITE" id="PS50198">
    <property type="entry name" value="PPIC_PPIASE_2"/>
    <property type="match status" value="1"/>
</dbReference>
<dbReference type="EMBL" id="BDIP01000953">
    <property type="protein sequence ID" value="GIQ83174.1"/>
    <property type="molecule type" value="Genomic_DNA"/>
</dbReference>
<dbReference type="EC" id="5.2.1.8" evidence="5"/>
<evidence type="ECO:0000256" key="4">
    <source>
        <dbReference type="PROSITE-ProRule" id="PRU00278"/>
    </source>
</evidence>
<dbReference type="InterPro" id="IPR046357">
    <property type="entry name" value="PPIase_dom_sf"/>
</dbReference>
<keyword evidence="2 4" id="KW-0697">Rotamase</keyword>
<feature type="domain" description="PpiC" evidence="6">
    <location>
        <begin position="7"/>
        <end position="118"/>
    </location>
</feature>